<reference evidence="1 2" key="1">
    <citation type="submission" date="2019-06" db="EMBL/GenBank/DDBJ databases">
        <title>Draft genomes of female and male turbot (Scophthalmus maximus).</title>
        <authorList>
            <person name="Xu H."/>
            <person name="Xu X.-W."/>
            <person name="Shao C."/>
            <person name="Chen S."/>
        </authorList>
    </citation>
    <scope>NUCLEOTIDE SEQUENCE [LARGE SCALE GENOMIC DNA]</scope>
    <source>
        <strain evidence="1">Ysfricsl-2016a</strain>
        <tissue evidence="1">Blood</tissue>
    </source>
</reference>
<dbReference type="Proteomes" id="UP000438429">
    <property type="component" value="Unassembled WGS sequence"/>
</dbReference>
<dbReference type="AlphaFoldDB" id="A0A6A4TDJ1"/>
<comment type="caution">
    <text evidence="1">The sequence shown here is derived from an EMBL/GenBank/DDBJ whole genome shotgun (WGS) entry which is preliminary data.</text>
</comment>
<organism evidence="1 2">
    <name type="scientific">Scophthalmus maximus</name>
    <name type="common">Turbot</name>
    <name type="synonym">Psetta maxima</name>
    <dbReference type="NCBI Taxonomy" id="52904"/>
    <lineage>
        <taxon>Eukaryota</taxon>
        <taxon>Metazoa</taxon>
        <taxon>Chordata</taxon>
        <taxon>Craniata</taxon>
        <taxon>Vertebrata</taxon>
        <taxon>Euteleostomi</taxon>
        <taxon>Actinopterygii</taxon>
        <taxon>Neopterygii</taxon>
        <taxon>Teleostei</taxon>
        <taxon>Neoteleostei</taxon>
        <taxon>Acanthomorphata</taxon>
        <taxon>Carangaria</taxon>
        <taxon>Pleuronectiformes</taxon>
        <taxon>Pleuronectoidei</taxon>
        <taxon>Scophthalmidae</taxon>
        <taxon>Scophthalmus</taxon>
    </lineage>
</organism>
<dbReference type="EMBL" id="VEVO01000003">
    <property type="protein sequence ID" value="KAF0044627.1"/>
    <property type="molecule type" value="Genomic_DNA"/>
</dbReference>
<protein>
    <submittedName>
        <fullName evidence="1">Uncharacterized protein</fullName>
    </submittedName>
</protein>
<gene>
    <name evidence="1" type="ORF">F2P81_003785</name>
</gene>
<proteinExistence type="predicted"/>
<evidence type="ECO:0000313" key="2">
    <source>
        <dbReference type="Proteomes" id="UP000438429"/>
    </source>
</evidence>
<evidence type="ECO:0000313" key="1">
    <source>
        <dbReference type="EMBL" id="KAF0044627.1"/>
    </source>
</evidence>
<name>A0A6A4TDJ1_SCOMX</name>
<accession>A0A6A4TDJ1</accession>
<sequence>MKTLTPARTHAHNRAVMRCNVKPLHCIHSFFTVRLDSVAIQRDVVKYGPVGYCARVKHLGNRTQRQFSLEVAQQRLSMFCIPPVRKYWGNGCYMTTLFGSLHCSTGQLRTPYGDCKLAHCRV</sequence>